<evidence type="ECO:0000256" key="3">
    <source>
        <dbReference type="ARBA" id="ARBA00023211"/>
    </source>
</evidence>
<keyword evidence="2" id="KW-0378">Hydrolase</keyword>
<comment type="caution">
    <text evidence="5">The sequence shown here is derived from an EMBL/GenBank/DDBJ whole genome shotgun (WGS) entry which is preliminary data.</text>
</comment>
<keyword evidence="3" id="KW-0464">Manganese</keyword>
<dbReference type="Proteomes" id="UP000292927">
    <property type="component" value="Unassembled WGS sequence"/>
</dbReference>
<evidence type="ECO:0000256" key="2">
    <source>
        <dbReference type="ARBA" id="ARBA00022801"/>
    </source>
</evidence>
<dbReference type="PANTHER" id="PTHR43782:SF3">
    <property type="entry name" value="ARGINASE"/>
    <property type="match status" value="1"/>
</dbReference>
<name>A0A4Q7PR69_9FIRM</name>
<comment type="similarity">
    <text evidence="4">Belongs to the arginase family.</text>
</comment>
<evidence type="ECO:0000256" key="1">
    <source>
        <dbReference type="ARBA" id="ARBA00022723"/>
    </source>
</evidence>
<dbReference type="CDD" id="cd09999">
    <property type="entry name" value="Arginase-like_1"/>
    <property type="match status" value="1"/>
</dbReference>
<dbReference type="GO" id="GO:0005829">
    <property type="term" value="C:cytosol"/>
    <property type="evidence" value="ECO:0007669"/>
    <property type="project" value="TreeGrafter"/>
</dbReference>
<evidence type="ECO:0000313" key="6">
    <source>
        <dbReference type="Proteomes" id="UP000292927"/>
    </source>
</evidence>
<dbReference type="InterPro" id="IPR006035">
    <property type="entry name" value="Ureohydrolase"/>
</dbReference>
<sequence length="283" mass="31560">MKTIRLLYPDHVSGGLETYYFGANLMAHILPQNENQKLVTVGIKPPGGGEMAVTDGIYGKEEVLGGIQDAMRKIAAENPDRIITIGGNCMVSQAPFDYLHGKYENTGIIWIDAHPDVSLPKDGYPNAHAMVLSSLLGHGDPALSGLMKNPKFKPEEILYVGLQELHDYQQKFLDHMGVNYKVQTESFISAKEIRAFAGQFAHILVHFDIDVLDERFFHSTYFANPELVGDGAGGGKMRMDMLSQVFQCIQDCSDIVGFTIAEYLPFDEYRLHRALSKIKLFTE</sequence>
<dbReference type="GO" id="GO:0030145">
    <property type="term" value="F:manganese ion binding"/>
    <property type="evidence" value="ECO:0007669"/>
    <property type="project" value="TreeGrafter"/>
</dbReference>
<evidence type="ECO:0000313" key="5">
    <source>
        <dbReference type="EMBL" id="RZT02836.1"/>
    </source>
</evidence>
<keyword evidence="6" id="KW-1185">Reference proteome</keyword>
<dbReference type="AlphaFoldDB" id="A0A4Q7PR69"/>
<dbReference type="Gene3D" id="3.40.800.10">
    <property type="entry name" value="Ureohydrolase domain"/>
    <property type="match status" value="1"/>
</dbReference>
<dbReference type="Pfam" id="PF00491">
    <property type="entry name" value="Arginase"/>
    <property type="match status" value="1"/>
</dbReference>
<dbReference type="RefSeq" id="WP_130433550.1">
    <property type="nucleotide sequence ID" value="NZ_SGXF01000001.1"/>
</dbReference>
<organism evidence="5 6">
    <name type="scientific">Cuneatibacter caecimuris</name>
    <dbReference type="NCBI Taxonomy" id="1796618"/>
    <lineage>
        <taxon>Bacteria</taxon>
        <taxon>Bacillati</taxon>
        <taxon>Bacillota</taxon>
        <taxon>Clostridia</taxon>
        <taxon>Lachnospirales</taxon>
        <taxon>Lachnospiraceae</taxon>
        <taxon>Cuneatibacter</taxon>
    </lineage>
</organism>
<dbReference type="PANTHER" id="PTHR43782">
    <property type="entry name" value="ARGINASE"/>
    <property type="match status" value="1"/>
</dbReference>
<keyword evidence="1" id="KW-0479">Metal-binding</keyword>
<reference evidence="5 6" key="1">
    <citation type="submission" date="2019-02" db="EMBL/GenBank/DDBJ databases">
        <title>Genomic Encyclopedia of Type Strains, Phase IV (KMG-IV): sequencing the most valuable type-strain genomes for metagenomic binning, comparative biology and taxonomic classification.</title>
        <authorList>
            <person name="Goeker M."/>
        </authorList>
    </citation>
    <scope>NUCLEOTIDE SEQUENCE [LARGE SCALE GENOMIC DNA]</scope>
    <source>
        <strain evidence="5 6">DSM 29486</strain>
    </source>
</reference>
<proteinExistence type="inferred from homology"/>
<dbReference type="GO" id="GO:0004053">
    <property type="term" value="F:arginase activity"/>
    <property type="evidence" value="ECO:0007669"/>
    <property type="project" value="TreeGrafter"/>
</dbReference>
<gene>
    <name evidence="5" type="ORF">EV209_0965</name>
</gene>
<dbReference type="InterPro" id="IPR023696">
    <property type="entry name" value="Ureohydrolase_dom_sf"/>
</dbReference>
<dbReference type="SUPFAM" id="SSF52768">
    <property type="entry name" value="Arginase/deacetylase"/>
    <property type="match status" value="1"/>
</dbReference>
<protein>
    <submittedName>
        <fullName evidence="5">Arginase</fullName>
    </submittedName>
</protein>
<accession>A0A4Q7PR69</accession>
<dbReference type="PROSITE" id="PS51409">
    <property type="entry name" value="ARGINASE_2"/>
    <property type="match status" value="1"/>
</dbReference>
<dbReference type="EMBL" id="SGXF01000001">
    <property type="protein sequence ID" value="RZT02836.1"/>
    <property type="molecule type" value="Genomic_DNA"/>
</dbReference>
<evidence type="ECO:0000256" key="4">
    <source>
        <dbReference type="PROSITE-ProRule" id="PRU00742"/>
    </source>
</evidence>
<dbReference type="OrthoDB" id="9788689at2"/>